<dbReference type="EMBL" id="CM045765">
    <property type="protein sequence ID" value="KAI8001826.1"/>
    <property type="molecule type" value="Genomic_DNA"/>
</dbReference>
<evidence type="ECO:0000313" key="2">
    <source>
        <dbReference type="Proteomes" id="UP001060215"/>
    </source>
</evidence>
<evidence type="ECO:0000313" key="1">
    <source>
        <dbReference type="EMBL" id="KAI8001826.1"/>
    </source>
</evidence>
<name>A0ACC0GQQ1_9ERIC</name>
<protein>
    <submittedName>
        <fullName evidence="1">Uncharacterized protein</fullName>
    </submittedName>
</protein>
<sequence>MAGFSIKHQYLRYFRFITGASDSSRVGFTEKTDFINNESTQPALYCYHLSQIECLTICALWKILITGNETTTTARSNL</sequence>
<proteinExistence type="predicted"/>
<comment type="caution">
    <text evidence="1">The sequence shown here is derived from an EMBL/GenBank/DDBJ whole genome shotgun (WGS) entry which is preliminary data.</text>
</comment>
<accession>A0ACC0GQQ1</accession>
<dbReference type="Proteomes" id="UP001060215">
    <property type="component" value="Chromosome 8"/>
</dbReference>
<reference evidence="1 2" key="1">
    <citation type="journal article" date="2022" name="Plant J.">
        <title>Chromosome-level genome of Camellia lanceoleosa provides a valuable resource for understanding genome evolution and self-incompatibility.</title>
        <authorList>
            <person name="Gong W."/>
            <person name="Xiao S."/>
            <person name="Wang L."/>
            <person name="Liao Z."/>
            <person name="Chang Y."/>
            <person name="Mo W."/>
            <person name="Hu G."/>
            <person name="Li W."/>
            <person name="Zhao G."/>
            <person name="Zhu H."/>
            <person name="Hu X."/>
            <person name="Ji K."/>
            <person name="Xiang X."/>
            <person name="Song Q."/>
            <person name="Yuan D."/>
            <person name="Jin S."/>
            <person name="Zhang L."/>
        </authorList>
    </citation>
    <scope>NUCLEOTIDE SEQUENCE [LARGE SCALE GENOMIC DNA]</scope>
    <source>
        <strain evidence="1">SQ_2022a</strain>
    </source>
</reference>
<keyword evidence="2" id="KW-1185">Reference proteome</keyword>
<gene>
    <name evidence="1" type="ORF">LOK49_LG09G02655</name>
</gene>
<organism evidence="1 2">
    <name type="scientific">Camellia lanceoleosa</name>
    <dbReference type="NCBI Taxonomy" id="1840588"/>
    <lineage>
        <taxon>Eukaryota</taxon>
        <taxon>Viridiplantae</taxon>
        <taxon>Streptophyta</taxon>
        <taxon>Embryophyta</taxon>
        <taxon>Tracheophyta</taxon>
        <taxon>Spermatophyta</taxon>
        <taxon>Magnoliopsida</taxon>
        <taxon>eudicotyledons</taxon>
        <taxon>Gunneridae</taxon>
        <taxon>Pentapetalae</taxon>
        <taxon>asterids</taxon>
        <taxon>Ericales</taxon>
        <taxon>Theaceae</taxon>
        <taxon>Camellia</taxon>
    </lineage>
</organism>